<dbReference type="Pfam" id="PF00653">
    <property type="entry name" value="BIR"/>
    <property type="match status" value="1"/>
</dbReference>
<reference evidence="5" key="1">
    <citation type="submission" date="2013-09" db="EMBL/GenBank/DDBJ databases">
        <title>The Genome Sequence of Anopheles maculatus species B.</title>
        <authorList>
            <consortium name="The Broad Institute Genomics Platform"/>
            <person name="Neafsey D.E."/>
            <person name="Besansky N."/>
            <person name="Howell P."/>
            <person name="Walton C."/>
            <person name="Young S.K."/>
            <person name="Zeng Q."/>
            <person name="Gargeya S."/>
            <person name="Fitzgerald M."/>
            <person name="Haas B."/>
            <person name="Abouelleil A."/>
            <person name="Allen A.W."/>
            <person name="Alvarado L."/>
            <person name="Arachchi H.M."/>
            <person name="Berlin A.M."/>
            <person name="Chapman S.B."/>
            <person name="Gainer-Dewar J."/>
            <person name="Goldberg J."/>
            <person name="Griggs A."/>
            <person name="Gujja S."/>
            <person name="Hansen M."/>
            <person name="Howarth C."/>
            <person name="Imamovic A."/>
            <person name="Ireland A."/>
            <person name="Larimer J."/>
            <person name="McCowan C."/>
            <person name="Murphy C."/>
            <person name="Pearson M."/>
            <person name="Poon T.W."/>
            <person name="Priest M."/>
            <person name="Roberts A."/>
            <person name="Saif S."/>
            <person name="Shea T."/>
            <person name="Sisk P."/>
            <person name="Sykes S."/>
            <person name="Wortman J."/>
            <person name="Nusbaum C."/>
            <person name="Birren B."/>
        </authorList>
    </citation>
    <scope>NUCLEOTIDE SEQUENCE [LARGE SCALE GENOMIC DNA]</scope>
    <source>
        <strain evidence="5">maculatus3</strain>
    </source>
</reference>
<keyword evidence="1" id="KW-0479">Metal-binding</keyword>
<evidence type="ECO:0008006" key="6">
    <source>
        <dbReference type="Google" id="ProtNLM"/>
    </source>
</evidence>
<reference evidence="4" key="2">
    <citation type="submission" date="2020-05" db="UniProtKB">
        <authorList>
            <consortium name="EnsemblMetazoa"/>
        </authorList>
    </citation>
    <scope>IDENTIFICATION</scope>
    <source>
        <strain evidence="4">maculatus3</strain>
    </source>
</reference>
<dbReference type="EnsemblMetazoa" id="AMAM015959-RA">
    <property type="protein sequence ID" value="AMAM015959-PA"/>
    <property type="gene ID" value="AMAM015959"/>
</dbReference>
<dbReference type="PANTHER" id="PTHR46771">
    <property type="entry name" value="DETERIN"/>
    <property type="match status" value="1"/>
</dbReference>
<dbReference type="AlphaFoldDB" id="A0A182SYF5"/>
<dbReference type="VEuPathDB" id="VectorBase:AMAM015959"/>
<dbReference type="PANTHER" id="PTHR46771:SF5">
    <property type="entry name" value="DETERIN"/>
    <property type="match status" value="1"/>
</dbReference>
<dbReference type="GO" id="GO:0046872">
    <property type="term" value="F:metal ion binding"/>
    <property type="evidence" value="ECO:0007669"/>
    <property type="project" value="UniProtKB-KW"/>
</dbReference>
<dbReference type="PROSITE" id="PS50143">
    <property type="entry name" value="BIR_REPEAT_2"/>
    <property type="match status" value="1"/>
</dbReference>
<organism evidence="4 5">
    <name type="scientific">Anopheles maculatus</name>
    <dbReference type="NCBI Taxonomy" id="74869"/>
    <lineage>
        <taxon>Eukaryota</taxon>
        <taxon>Metazoa</taxon>
        <taxon>Ecdysozoa</taxon>
        <taxon>Arthropoda</taxon>
        <taxon>Hexapoda</taxon>
        <taxon>Insecta</taxon>
        <taxon>Pterygota</taxon>
        <taxon>Neoptera</taxon>
        <taxon>Endopterygota</taxon>
        <taxon>Diptera</taxon>
        <taxon>Nematocera</taxon>
        <taxon>Culicoidea</taxon>
        <taxon>Culicidae</taxon>
        <taxon>Anophelinae</taxon>
        <taxon>Anopheles</taxon>
        <taxon>Anopheles maculatus group</taxon>
    </lineage>
</organism>
<evidence type="ECO:0000256" key="3">
    <source>
        <dbReference type="SAM" id="MobiDB-lite"/>
    </source>
</evidence>
<dbReference type="InterPro" id="IPR001370">
    <property type="entry name" value="BIR_rpt"/>
</dbReference>
<dbReference type="InterPro" id="IPR051190">
    <property type="entry name" value="Baculoviral_IAP"/>
</dbReference>
<evidence type="ECO:0000313" key="4">
    <source>
        <dbReference type="EnsemblMetazoa" id="AMAM015959-PA"/>
    </source>
</evidence>
<proteinExistence type="predicted"/>
<feature type="region of interest" description="Disordered" evidence="3">
    <location>
        <begin position="690"/>
        <end position="720"/>
    </location>
</feature>
<accession>A0A182SYF5</accession>
<dbReference type="SUPFAM" id="SSF69322">
    <property type="entry name" value="Tricorn protease domain 2"/>
    <property type="match status" value="1"/>
</dbReference>
<dbReference type="SUPFAM" id="SSF57924">
    <property type="entry name" value="Inhibitor of apoptosis (IAP) repeat"/>
    <property type="match status" value="1"/>
</dbReference>
<keyword evidence="5" id="KW-1185">Reference proteome</keyword>
<dbReference type="Proteomes" id="UP000075901">
    <property type="component" value="Unassembled WGS sequence"/>
</dbReference>
<evidence type="ECO:0000256" key="1">
    <source>
        <dbReference type="ARBA" id="ARBA00022723"/>
    </source>
</evidence>
<evidence type="ECO:0000313" key="5">
    <source>
        <dbReference type="Proteomes" id="UP000075901"/>
    </source>
</evidence>
<keyword evidence="2" id="KW-0862">Zinc</keyword>
<evidence type="ECO:0000256" key="2">
    <source>
        <dbReference type="ARBA" id="ARBA00022833"/>
    </source>
</evidence>
<dbReference type="SMART" id="SM00238">
    <property type="entry name" value="BIR"/>
    <property type="match status" value="1"/>
</dbReference>
<feature type="compositionally biased region" description="Low complexity" evidence="3">
    <location>
        <begin position="690"/>
        <end position="707"/>
    </location>
</feature>
<protein>
    <recommendedName>
        <fullName evidence="6">UBC core domain-containing protein</fullName>
    </recommendedName>
</protein>
<sequence>MASGDDQWLKEDGYLNVDAESRLITYHPYLNVIIVIGSNSEVKLLDVNSGVILQTYRISDNNAVRCRYLPQQDKILIWNGRNICMRGDYNGVLLLDTILQAPVTSTDDRVRLELLLTEAHLFLQCLQNLEEHGLENMSDVTNELTQKISEAQSHSKRGIKAQKWETVCLELPHSSLRMVASGVVMQLRRLDQHIPAMAIASAINERLTDLLRGARVNESAKSVQRFQMYSEAARRQTFEAWPHMDYKWVLPDQMAQAGFYHQPGENGNKDRAMCFTCTVCLVCWEKTDEPWSEHERHSPECPFVKGEFTQNVPLSVTYATSPAIATAGFSLISSGDRGVVFCTGNPTGDVTVWNIERQLTKVHEFQVKLHPDILTTTTISPTATVDSLELNALAAYFVRSPACGNALQQRRASLSLKPKMLGTKIVAGVRVQSTEPIDREYMYDVYVPEPETTLLLIVYNIEDPAMEDASPPGASPTLTATPQATQLQLNAAGVGGNAMKSNLFTIMESTEDESVKLLAERQNVLLSKLQQANQKLAMQKTAKLKKKHTVVDVSENDSGKIKSVSAVDSSVASSTTLPSTSMNIVTDALATGITVSVPGIGVGGSEGGGGGTGDSGGGEGDGDGGVGGGGGGGGGESASAMDAIFCIPLQYIELPPIMIDSGARYYISDTVPSSDNRHLLVVVKYDDSNSAENTNQATTNSSASSATDVPKDDEQKEDNNEYVTGPLWYGVLLLYKLNEDGLVRADDPLMLWLSQEQVPLEITMLPKCDGTGRHFGGPETDQGIFVMTSADGRLRIVSLKTFAVISEASVKDDRFVSATYCKSLERLCGCTAKGCLHFYSFYDLDADSSDERDEEIVVQTSLASTIDSGDKAYGGTTGVDGAAAIDVIDNRSTVQPSVPTVGVSNSDGASGTTPQQQQQQQAQHHPEGMGQECWLAFRPDVGSNVNNLKMLHTLTLFSELLTPYSAEVPACWNELEQAQKQRRNPQHLRPGDDTHLTKTWRLHNDASTWDEHLIELNLPKCTSLGHIDFKFSLYQPCANSPAIQVTLLKQKSMGLCTRRKPQSINRVDESINFNIGAGEGKLLSEEYLQARNAEIVVGPIELASCMDLSEQGGCVTLTSPKLLKSKGRNYLLHIKTMTDLSKDGQGKTRAS</sequence>
<name>A0A182SYF5_9DIPT</name>
<dbReference type="CDD" id="cd00022">
    <property type="entry name" value="BIR"/>
    <property type="match status" value="1"/>
</dbReference>
<feature type="compositionally biased region" description="Basic and acidic residues" evidence="3">
    <location>
        <begin position="709"/>
        <end position="719"/>
    </location>
</feature>
<feature type="region of interest" description="Disordered" evidence="3">
    <location>
        <begin position="895"/>
        <end position="928"/>
    </location>
</feature>
<dbReference type="Gene3D" id="1.10.1170.10">
    <property type="entry name" value="Inhibitor Of Apoptosis Protein (2mihbC-IAP-1), Chain A"/>
    <property type="match status" value="1"/>
</dbReference>
<feature type="compositionally biased region" description="Polar residues" evidence="3">
    <location>
        <begin position="895"/>
        <end position="914"/>
    </location>
</feature>
<feature type="region of interest" description="Disordered" evidence="3">
    <location>
        <begin position="601"/>
        <end position="634"/>
    </location>
</feature>
<dbReference type="FunFam" id="1.10.1170.10:FF:000001">
    <property type="entry name" value="baculoviral IAP repeat-containing protein 6 isoform X1"/>
    <property type="match status" value="1"/>
</dbReference>